<keyword evidence="6 8" id="KW-0472">Membrane</keyword>
<dbReference type="GO" id="GO:0051301">
    <property type="term" value="P:cell division"/>
    <property type="evidence" value="ECO:0007669"/>
    <property type="project" value="UniProtKB-KW"/>
</dbReference>
<dbReference type="STRING" id="485916.Dtox_1059"/>
<dbReference type="RefSeq" id="WP_015756660.1">
    <property type="nucleotide sequence ID" value="NC_013216.1"/>
</dbReference>
<evidence type="ECO:0000256" key="7">
    <source>
        <dbReference type="ARBA" id="ARBA00023306"/>
    </source>
</evidence>
<proteinExistence type="predicted"/>
<keyword evidence="3" id="KW-0132">Cell division</keyword>
<evidence type="ECO:0000313" key="10">
    <source>
        <dbReference type="EMBL" id="ACV61945.1"/>
    </source>
</evidence>
<dbReference type="Pfam" id="PF03799">
    <property type="entry name" value="FtsQ_DivIB_C"/>
    <property type="match status" value="1"/>
</dbReference>
<dbReference type="HOGENOM" id="CLU_047677_4_3_9"/>
<evidence type="ECO:0000256" key="8">
    <source>
        <dbReference type="SAM" id="Phobius"/>
    </source>
</evidence>
<dbReference type="KEGG" id="dae:Dtox_1059"/>
<dbReference type="PROSITE" id="PS51779">
    <property type="entry name" value="POTRA"/>
    <property type="match status" value="1"/>
</dbReference>
<sequence length="245" mass="27477">MTNGYHPIRRKKNNMTESIFFILMVLVAVFILFKSPLFEVRQISVEGTSIPSEKIINVSGISSGQNIFKLDLKSAQNKIQLLPLVKNVNIARQLPATVNIKVEERKAVGVLQIKDGFAEVDDEGVFLRTANVANTKLPVLTGASINFPGIGKKIESEKLSTLINVVCELPQEILPKLSEIHIDEEGSIQLYMLEGIQCRLGLPEKIKEKSQMLLNVLQELQPQGKKIEYIELTYYGKPVVKYSDR</sequence>
<evidence type="ECO:0000256" key="5">
    <source>
        <dbReference type="ARBA" id="ARBA00022989"/>
    </source>
</evidence>
<dbReference type="Proteomes" id="UP000002217">
    <property type="component" value="Chromosome"/>
</dbReference>
<comment type="subcellular location">
    <subcellularLocation>
        <location evidence="1">Membrane</location>
    </subcellularLocation>
</comment>
<accession>C8W477</accession>
<dbReference type="GO" id="GO:0005886">
    <property type="term" value="C:plasma membrane"/>
    <property type="evidence" value="ECO:0007669"/>
    <property type="project" value="TreeGrafter"/>
</dbReference>
<dbReference type="InterPro" id="IPR034746">
    <property type="entry name" value="POTRA"/>
</dbReference>
<dbReference type="PANTHER" id="PTHR37820:SF1">
    <property type="entry name" value="CELL DIVISION PROTEIN FTSQ"/>
    <property type="match status" value="1"/>
</dbReference>
<dbReference type="Pfam" id="PF08478">
    <property type="entry name" value="POTRA_1"/>
    <property type="match status" value="1"/>
</dbReference>
<evidence type="ECO:0000256" key="4">
    <source>
        <dbReference type="ARBA" id="ARBA00022692"/>
    </source>
</evidence>
<evidence type="ECO:0000256" key="1">
    <source>
        <dbReference type="ARBA" id="ARBA00004370"/>
    </source>
</evidence>
<dbReference type="Gene3D" id="3.10.20.310">
    <property type="entry name" value="membrane protein fhac"/>
    <property type="match status" value="1"/>
</dbReference>
<name>C8W477_DESAS</name>
<protein>
    <submittedName>
        <fullName evidence="10">Polypeptide-transport-associated domain protein FtsQ-type</fullName>
    </submittedName>
</protein>
<dbReference type="InterPro" id="IPR005548">
    <property type="entry name" value="Cell_div_FtsQ/DivIB_C"/>
</dbReference>
<organism evidence="10 11">
    <name type="scientific">Desulfofarcimen acetoxidans (strain ATCC 49208 / DSM 771 / KCTC 5769 / VKM B-1644 / 5575)</name>
    <name type="common">Desulfotomaculum acetoxidans</name>
    <dbReference type="NCBI Taxonomy" id="485916"/>
    <lineage>
        <taxon>Bacteria</taxon>
        <taxon>Bacillati</taxon>
        <taxon>Bacillota</taxon>
        <taxon>Clostridia</taxon>
        <taxon>Eubacteriales</taxon>
        <taxon>Peptococcaceae</taxon>
        <taxon>Desulfofarcimen</taxon>
    </lineage>
</organism>
<dbReference type="InterPro" id="IPR050487">
    <property type="entry name" value="FtsQ_DivIB"/>
</dbReference>
<keyword evidence="11" id="KW-1185">Reference proteome</keyword>
<dbReference type="EMBL" id="CP001720">
    <property type="protein sequence ID" value="ACV61945.1"/>
    <property type="molecule type" value="Genomic_DNA"/>
</dbReference>
<dbReference type="InterPro" id="IPR013685">
    <property type="entry name" value="POTRA_FtsQ_type"/>
</dbReference>
<keyword evidence="4 8" id="KW-0812">Transmembrane</keyword>
<keyword evidence="2" id="KW-1003">Cell membrane</keyword>
<evidence type="ECO:0000256" key="2">
    <source>
        <dbReference type="ARBA" id="ARBA00022475"/>
    </source>
</evidence>
<dbReference type="Gene3D" id="3.40.50.10960">
    <property type="match status" value="1"/>
</dbReference>
<evidence type="ECO:0000313" key="11">
    <source>
        <dbReference type="Proteomes" id="UP000002217"/>
    </source>
</evidence>
<dbReference type="eggNOG" id="COG1589">
    <property type="taxonomic scope" value="Bacteria"/>
</dbReference>
<keyword evidence="5 8" id="KW-1133">Transmembrane helix</keyword>
<keyword evidence="7" id="KW-0131">Cell cycle</keyword>
<gene>
    <name evidence="10" type="ordered locus">Dtox_1059</name>
</gene>
<dbReference type="OrthoDB" id="1725168at2"/>
<evidence type="ECO:0000259" key="9">
    <source>
        <dbReference type="PROSITE" id="PS51779"/>
    </source>
</evidence>
<feature type="transmembrane region" description="Helical" evidence="8">
    <location>
        <begin position="20"/>
        <end position="38"/>
    </location>
</feature>
<reference evidence="10 11" key="1">
    <citation type="journal article" date="2009" name="Stand. Genomic Sci.">
        <title>Complete genome sequence of Desulfotomaculum acetoxidans type strain (5575).</title>
        <authorList>
            <person name="Spring S."/>
            <person name="Lapidus A."/>
            <person name="Schroder M."/>
            <person name="Gleim D."/>
            <person name="Sims D."/>
            <person name="Meincke L."/>
            <person name="Glavina Del Rio T."/>
            <person name="Tice H."/>
            <person name="Copeland A."/>
            <person name="Cheng J.F."/>
            <person name="Lucas S."/>
            <person name="Chen F."/>
            <person name="Nolan M."/>
            <person name="Bruce D."/>
            <person name="Goodwin L."/>
            <person name="Pitluck S."/>
            <person name="Ivanova N."/>
            <person name="Mavromatis K."/>
            <person name="Mikhailova N."/>
            <person name="Pati A."/>
            <person name="Chen A."/>
            <person name="Palaniappan K."/>
            <person name="Land M."/>
            <person name="Hauser L."/>
            <person name="Chang Y.J."/>
            <person name="Jeffries C.D."/>
            <person name="Chain P."/>
            <person name="Saunders E."/>
            <person name="Brettin T."/>
            <person name="Detter J.C."/>
            <person name="Goker M."/>
            <person name="Bristow J."/>
            <person name="Eisen J.A."/>
            <person name="Markowitz V."/>
            <person name="Hugenholtz P."/>
            <person name="Kyrpides N.C."/>
            <person name="Klenk H.P."/>
            <person name="Han C."/>
        </authorList>
    </citation>
    <scope>NUCLEOTIDE SEQUENCE [LARGE SCALE GENOMIC DNA]</scope>
    <source>
        <strain evidence="11">ATCC 49208 / DSM 771 / VKM B-1644</strain>
    </source>
</reference>
<dbReference type="PANTHER" id="PTHR37820">
    <property type="entry name" value="CELL DIVISION PROTEIN DIVIB"/>
    <property type="match status" value="1"/>
</dbReference>
<dbReference type="AlphaFoldDB" id="C8W477"/>
<evidence type="ECO:0000256" key="3">
    <source>
        <dbReference type="ARBA" id="ARBA00022618"/>
    </source>
</evidence>
<feature type="domain" description="POTRA" evidence="9">
    <location>
        <begin position="38"/>
        <end position="105"/>
    </location>
</feature>
<evidence type="ECO:0000256" key="6">
    <source>
        <dbReference type="ARBA" id="ARBA00023136"/>
    </source>
</evidence>